<sequence>MHYQSIQELYETIRPLGRTLPEAGGGTLWCDWTLSGVELRFRGTTLLADLTALPGAELDRNPFTGAPVERPTWPWCAVILDGAGTPSRVFEVPSDRETCLLFHSGDAGTHTLRLVKRTENGKGFLGIRGFWLDGELLPPEPSTRREIVFIGDSITCGFGNSTEEKDRLFFAQDEDGWLSHGAIAARLLDLEPTLVSSSGIALTTYAGWPHPYAMDRLYDYADRMLEDKLGVETLTPWDFAAHPADYVVLNLGTNDVNAMALEGPDGAAHHARAYEAFLRHLREVHPQARLICALGSMDYYLYSDIERIVAAYRRDTGDRAVFCFRYPKMDIADPVGACGHPHVNTHRNMARALAGFIAGLDRA</sequence>
<feature type="domain" description="SGNH hydrolase-type esterase" evidence="1">
    <location>
        <begin position="149"/>
        <end position="313"/>
    </location>
</feature>
<dbReference type="CDD" id="cd01831">
    <property type="entry name" value="Endoglucanase_E_like"/>
    <property type="match status" value="1"/>
</dbReference>
<reference evidence="3" key="2">
    <citation type="journal article" date="2021" name="PeerJ">
        <title>Extensive microbial diversity within the chicken gut microbiome revealed by metagenomics and culture.</title>
        <authorList>
            <person name="Gilroy R."/>
            <person name="Ravi A."/>
            <person name="Getino M."/>
            <person name="Pursley I."/>
            <person name="Horton D.L."/>
            <person name="Alikhan N.F."/>
            <person name="Baker D."/>
            <person name="Gharbi K."/>
            <person name="Hall N."/>
            <person name="Watson M."/>
            <person name="Adriaenssens E.M."/>
            <person name="Foster-Nyarko E."/>
            <person name="Jarju S."/>
            <person name="Secka A."/>
            <person name="Antonio M."/>
            <person name="Oren A."/>
            <person name="Chaudhuri R.R."/>
            <person name="La Ragione R."/>
            <person name="Hildebrand F."/>
            <person name="Pallen M.J."/>
        </authorList>
    </citation>
    <scope>NUCLEOTIDE SEQUENCE</scope>
    <source>
        <strain evidence="3">ChiSjej2B20-13462</strain>
    </source>
</reference>
<dbReference type="InterPro" id="IPR052762">
    <property type="entry name" value="PCW_deacetylase/CE"/>
</dbReference>
<dbReference type="InterPro" id="IPR013830">
    <property type="entry name" value="SGNH_hydro"/>
</dbReference>
<dbReference type="Proteomes" id="UP000886874">
    <property type="component" value="Unassembled WGS sequence"/>
</dbReference>
<evidence type="ECO:0000313" key="3">
    <source>
        <dbReference type="EMBL" id="HIQ69384.1"/>
    </source>
</evidence>
<accession>A0A9D0Z5J1</accession>
<proteinExistence type="predicted"/>
<protein>
    <submittedName>
        <fullName evidence="3">Uncharacterized protein</fullName>
    </submittedName>
</protein>
<feature type="domain" description="Carbohydrate esterase 2 N-terminal" evidence="2">
    <location>
        <begin position="26"/>
        <end position="139"/>
    </location>
</feature>
<evidence type="ECO:0000259" key="1">
    <source>
        <dbReference type="Pfam" id="PF13472"/>
    </source>
</evidence>
<dbReference type="SUPFAM" id="SSF52266">
    <property type="entry name" value="SGNH hydrolase"/>
    <property type="match status" value="1"/>
</dbReference>
<dbReference type="PANTHER" id="PTHR37834:SF2">
    <property type="entry name" value="ESTERASE, SGNH HYDROLASE-TYPE"/>
    <property type="match status" value="1"/>
</dbReference>
<name>A0A9D0Z5J1_9FIRM</name>
<dbReference type="Gene3D" id="2.60.120.260">
    <property type="entry name" value="Galactose-binding domain-like"/>
    <property type="match status" value="1"/>
</dbReference>
<reference evidence="3" key="1">
    <citation type="submission" date="2020-10" db="EMBL/GenBank/DDBJ databases">
        <authorList>
            <person name="Gilroy R."/>
        </authorList>
    </citation>
    <scope>NUCLEOTIDE SEQUENCE</scope>
    <source>
        <strain evidence="3">ChiSjej2B20-13462</strain>
    </source>
</reference>
<gene>
    <name evidence="3" type="ORF">IAA67_03520</name>
</gene>
<dbReference type="Pfam" id="PF13472">
    <property type="entry name" value="Lipase_GDSL_2"/>
    <property type="match status" value="1"/>
</dbReference>
<evidence type="ECO:0000259" key="2">
    <source>
        <dbReference type="Pfam" id="PF17996"/>
    </source>
</evidence>
<dbReference type="PANTHER" id="PTHR37834">
    <property type="entry name" value="GDSL-LIKE LIPASE/ACYLHYDROLASE DOMAIN PROTEIN (AFU_ORTHOLOGUE AFUA_2G00620)"/>
    <property type="match status" value="1"/>
</dbReference>
<evidence type="ECO:0000313" key="4">
    <source>
        <dbReference type="Proteomes" id="UP000886874"/>
    </source>
</evidence>
<comment type="caution">
    <text evidence="3">The sequence shown here is derived from an EMBL/GenBank/DDBJ whole genome shotgun (WGS) entry which is preliminary data.</text>
</comment>
<dbReference type="Pfam" id="PF17996">
    <property type="entry name" value="CE2_N"/>
    <property type="match status" value="1"/>
</dbReference>
<dbReference type="AlphaFoldDB" id="A0A9D0Z5J1"/>
<dbReference type="InterPro" id="IPR037461">
    <property type="entry name" value="CtCE2-like_dom"/>
</dbReference>
<dbReference type="Gene3D" id="3.40.50.1110">
    <property type="entry name" value="SGNH hydrolase"/>
    <property type="match status" value="1"/>
</dbReference>
<dbReference type="InterPro" id="IPR040794">
    <property type="entry name" value="CE2_N"/>
</dbReference>
<organism evidence="3 4">
    <name type="scientific">Candidatus Avoscillospira stercorigallinarum</name>
    <dbReference type="NCBI Taxonomy" id="2840708"/>
    <lineage>
        <taxon>Bacteria</taxon>
        <taxon>Bacillati</taxon>
        <taxon>Bacillota</taxon>
        <taxon>Clostridia</taxon>
        <taxon>Eubacteriales</taxon>
        <taxon>Oscillospiraceae</taxon>
        <taxon>Oscillospiraceae incertae sedis</taxon>
        <taxon>Candidatus Avoscillospira</taxon>
    </lineage>
</organism>
<dbReference type="EMBL" id="DVFN01000055">
    <property type="protein sequence ID" value="HIQ69384.1"/>
    <property type="molecule type" value="Genomic_DNA"/>
</dbReference>
<dbReference type="InterPro" id="IPR036514">
    <property type="entry name" value="SGNH_hydro_sf"/>
</dbReference>
<dbReference type="GO" id="GO:0052689">
    <property type="term" value="F:carboxylic ester hydrolase activity"/>
    <property type="evidence" value="ECO:0007669"/>
    <property type="project" value="InterPro"/>
</dbReference>